<evidence type="ECO:0000259" key="4">
    <source>
        <dbReference type="PROSITE" id="PS51898"/>
    </source>
</evidence>
<gene>
    <name evidence="5" type="primary">xerC</name>
    <name evidence="5" type="ORF">HEP81_04563</name>
</gene>
<dbReference type="InterPro" id="IPR050090">
    <property type="entry name" value="Tyrosine_recombinase_XerCD"/>
</dbReference>
<dbReference type="EMBL" id="CP051006">
    <property type="protein sequence ID" value="QNT94836.1"/>
    <property type="molecule type" value="Genomic_DNA"/>
</dbReference>
<proteinExistence type="inferred from homology"/>
<accession>A0A7H1Q3F6</accession>
<dbReference type="GO" id="GO:0006310">
    <property type="term" value="P:DNA recombination"/>
    <property type="evidence" value="ECO:0007669"/>
    <property type="project" value="UniProtKB-KW"/>
</dbReference>
<evidence type="ECO:0000256" key="2">
    <source>
        <dbReference type="ARBA" id="ARBA00023125"/>
    </source>
</evidence>
<evidence type="ECO:0000256" key="1">
    <source>
        <dbReference type="ARBA" id="ARBA00008857"/>
    </source>
</evidence>
<dbReference type="AlphaFoldDB" id="A0A7H1Q3F6"/>
<evidence type="ECO:0000256" key="3">
    <source>
        <dbReference type="ARBA" id="ARBA00023172"/>
    </source>
</evidence>
<dbReference type="InterPro" id="IPR002104">
    <property type="entry name" value="Integrase_catalytic"/>
</dbReference>
<dbReference type="SUPFAM" id="SSF56349">
    <property type="entry name" value="DNA breaking-rejoining enzymes"/>
    <property type="match status" value="1"/>
</dbReference>
<feature type="domain" description="Tyr recombinase" evidence="4">
    <location>
        <begin position="211"/>
        <end position="410"/>
    </location>
</feature>
<dbReference type="GO" id="GO:0003677">
    <property type="term" value="F:DNA binding"/>
    <property type="evidence" value="ECO:0007669"/>
    <property type="project" value="UniProtKB-KW"/>
</dbReference>
<reference evidence="5 6" key="1">
    <citation type="submission" date="2020-04" db="EMBL/GenBank/DDBJ databases">
        <title>Characterization and engineering of Streptomyces griseofuscus DSM40191 as a potential heterologous host for expression of BGCs.</title>
        <authorList>
            <person name="Gren T."/>
            <person name="Whitford C.M."/>
            <person name="Mohite O.S."/>
            <person name="Joergensen T.S."/>
            <person name="Nielsen J.B."/>
            <person name="Lee S.Y."/>
            <person name="Weber T."/>
        </authorList>
    </citation>
    <scope>NUCLEOTIDE SEQUENCE [LARGE SCALE GENOMIC DNA]</scope>
    <source>
        <strain evidence="5 6">DSM 40191</strain>
    </source>
</reference>
<evidence type="ECO:0000313" key="5">
    <source>
        <dbReference type="EMBL" id="QNT94836.1"/>
    </source>
</evidence>
<keyword evidence="2" id="KW-0238">DNA-binding</keyword>
<dbReference type="GO" id="GO:0015074">
    <property type="term" value="P:DNA integration"/>
    <property type="evidence" value="ECO:0007669"/>
    <property type="project" value="InterPro"/>
</dbReference>
<keyword evidence="3" id="KW-0233">DNA recombination</keyword>
<protein>
    <submittedName>
        <fullName evidence="5">Tyrosine recombinase XerC</fullName>
    </submittedName>
</protein>
<dbReference type="InterPro" id="IPR013762">
    <property type="entry name" value="Integrase-like_cat_sf"/>
</dbReference>
<dbReference type="PROSITE" id="PS51898">
    <property type="entry name" value="TYR_RECOMBINASE"/>
    <property type="match status" value="1"/>
</dbReference>
<dbReference type="Pfam" id="PF00589">
    <property type="entry name" value="Phage_integrase"/>
    <property type="match status" value="1"/>
</dbReference>
<sequence>MASVISRTNKIGEVVSHQVKWRLGGGRTAPWQTERFDGGEDGRKAAEIFCQAVNDCGQQWPPGWVKGVGYVDPNAGETDERRYRFREYALTFVENKTGVEDHYREACKGDLARWIFPTFEHCDVRSVEHFSHDTIQAWVRKLEQTKVHKGQKPKNGEPKWRTMSPKTIRNLHGLLFSVLQRAVEAEPPLRARNPCELTRLPRTDDDSADGEDIEFLTPDEVEGILECLERRSDRELCIIKYGTGMRWGEISALCPAQLIDWNTGKPKIRVMRAWKKDGSGGYKIGAPKSKKSRRTIRVSLSVVDSVQRLGGENLQNGERLFFTGEAGQRLHYSTFYDRWMRAVVRAKARGLLPQYKNPTPHDLRHSHAAVLISEGRGLTYVQRRLGHESIKTTSDTYGHLLPEADDEAMVVIDRSLGRRPPEVGLMEAEDRNDRSRVHVVHMDGESKSYVQAFWSHSDASAVADQWQLDHPEDFVRVETMAADWWRRQQTNGLKDVRSEMPQRLRIWIGSALYMLDGSPFSTGVDIESVADRWTWEWEDRFTGRDVLTSVTHEPGMLALTRATAWGCTREKVTAAFARVREEALSAVSAHPARGGSGEPVA</sequence>
<dbReference type="Gene3D" id="1.10.150.130">
    <property type="match status" value="1"/>
</dbReference>
<dbReference type="Proteomes" id="UP000516422">
    <property type="component" value="Chromosome"/>
</dbReference>
<dbReference type="KEGG" id="sgf:HEP81_04563"/>
<dbReference type="PANTHER" id="PTHR30349:SF64">
    <property type="entry name" value="PROPHAGE INTEGRASE INTD-RELATED"/>
    <property type="match status" value="1"/>
</dbReference>
<dbReference type="InterPro" id="IPR010998">
    <property type="entry name" value="Integrase_recombinase_N"/>
</dbReference>
<dbReference type="CDD" id="cd01189">
    <property type="entry name" value="INT_ICEBs1_C_like"/>
    <property type="match status" value="1"/>
</dbReference>
<comment type="similarity">
    <text evidence="1">Belongs to the 'phage' integrase family.</text>
</comment>
<organism evidence="5 6">
    <name type="scientific">Streptomyces griseofuscus</name>
    <dbReference type="NCBI Taxonomy" id="146922"/>
    <lineage>
        <taxon>Bacteria</taxon>
        <taxon>Bacillati</taxon>
        <taxon>Actinomycetota</taxon>
        <taxon>Actinomycetes</taxon>
        <taxon>Kitasatosporales</taxon>
        <taxon>Streptomycetaceae</taxon>
        <taxon>Streptomyces</taxon>
    </lineage>
</organism>
<dbReference type="InterPro" id="IPR011010">
    <property type="entry name" value="DNA_brk_join_enz"/>
</dbReference>
<dbReference type="RefSeq" id="WP_037653709.1">
    <property type="nucleotide sequence ID" value="NZ_JBFAEW010000020.1"/>
</dbReference>
<name>A0A7H1Q3F6_9ACTN</name>
<dbReference type="PANTHER" id="PTHR30349">
    <property type="entry name" value="PHAGE INTEGRASE-RELATED"/>
    <property type="match status" value="1"/>
</dbReference>
<dbReference type="Gene3D" id="1.10.443.10">
    <property type="entry name" value="Intergrase catalytic core"/>
    <property type="match status" value="1"/>
</dbReference>
<evidence type="ECO:0000313" key="6">
    <source>
        <dbReference type="Proteomes" id="UP000516422"/>
    </source>
</evidence>